<feature type="domain" description="Peptidase S8/S53" evidence="6">
    <location>
        <begin position="704"/>
        <end position="1049"/>
    </location>
</feature>
<dbReference type="InterPro" id="IPR045051">
    <property type="entry name" value="SBT"/>
</dbReference>
<dbReference type="GO" id="GO:0004252">
    <property type="term" value="F:serine-type endopeptidase activity"/>
    <property type="evidence" value="ECO:0007669"/>
    <property type="project" value="UniProtKB-UniRule"/>
</dbReference>
<evidence type="ECO:0008006" key="11">
    <source>
        <dbReference type="Google" id="ProtNLM"/>
    </source>
</evidence>
<feature type="region of interest" description="Disordered" evidence="5">
    <location>
        <begin position="698"/>
        <end position="725"/>
    </location>
</feature>
<dbReference type="Pfam" id="PF17766">
    <property type="entry name" value="fn3_6"/>
    <property type="match status" value="2"/>
</dbReference>
<feature type="compositionally biased region" description="Basic residues" evidence="5">
    <location>
        <begin position="518"/>
        <end position="532"/>
    </location>
</feature>
<feature type="active site" description="Charge relay system" evidence="4">
    <location>
        <position position="718"/>
    </location>
</feature>
<keyword evidence="10" id="KW-1185">Reference proteome</keyword>
<evidence type="ECO:0000256" key="4">
    <source>
        <dbReference type="PROSITE-ProRule" id="PRU01240"/>
    </source>
</evidence>
<dbReference type="PANTHER" id="PTHR10795">
    <property type="entry name" value="PROPROTEIN CONVERTASE SUBTILISIN/KEXIN"/>
    <property type="match status" value="1"/>
</dbReference>
<feature type="domain" description="Peptidase S8/S53" evidence="6">
    <location>
        <begin position="206"/>
        <end position="341"/>
    </location>
</feature>
<dbReference type="AlphaFoldDB" id="A0A8X8YI09"/>
<dbReference type="InterPro" id="IPR003137">
    <property type="entry name" value="PA_domain"/>
</dbReference>
<keyword evidence="2" id="KW-0732">Signal</keyword>
<evidence type="ECO:0000313" key="10">
    <source>
        <dbReference type="Proteomes" id="UP000298416"/>
    </source>
</evidence>
<name>A0A8X8YI09_SALSN</name>
<feature type="active site" description="Charge relay system" evidence="4">
    <location>
        <position position="1010"/>
    </location>
</feature>
<dbReference type="Pfam" id="PF00082">
    <property type="entry name" value="Peptidase_S8"/>
    <property type="match status" value="3"/>
</dbReference>
<reference evidence="9" key="1">
    <citation type="submission" date="2018-01" db="EMBL/GenBank/DDBJ databases">
        <authorList>
            <person name="Mao J.F."/>
        </authorList>
    </citation>
    <scope>NUCLEOTIDE SEQUENCE</scope>
    <source>
        <strain evidence="9">Huo1</strain>
        <tissue evidence="9">Leaf</tissue>
    </source>
</reference>
<dbReference type="Proteomes" id="UP000298416">
    <property type="component" value="Unassembled WGS sequence"/>
</dbReference>
<feature type="active site" description="Charge relay system" evidence="4">
    <location>
        <position position="692"/>
    </location>
</feature>
<evidence type="ECO:0000259" key="7">
    <source>
        <dbReference type="Pfam" id="PF02225"/>
    </source>
</evidence>
<evidence type="ECO:0000313" key="9">
    <source>
        <dbReference type="EMBL" id="KAG6431829.1"/>
    </source>
</evidence>
<dbReference type="PROSITE" id="PS00136">
    <property type="entry name" value="SUBTILASE_ASP"/>
    <property type="match status" value="1"/>
</dbReference>
<protein>
    <recommendedName>
        <fullName evidence="11">Peptidase S8</fullName>
    </recommendedName>
</protein>
<dbReference type="InterPro" id="IPR023827">
    <property type="entry name" value="Peptidase_S8_Asp-AS"/>
</dbReference>
<evidence type="ECO:0000256" key="2">
    <source>
        <dbReference type="ARBA" id="ARBA00022729"/>
    </source>
</evidence>
<dbReference type="EMBL" id="PNBA02000003">
    <property type="protein sequence ID" value="KAG6431829.1"/>
    <property type="molecule type" value="Genomic_DNA"/>
</dbReference>
<keyword evidence="4" id="KW-0720">Serine protease</keyword>
<sequence length="1191" mass="127279">MACPHPSGIAVLLKSAHPDWSPAAIKSAIMTTASLVNLRGSAIVDETLTPADLFATGVGHANPARANDISSNDYIPYLCGLGYSDQQVSTIARKSERCMSGIAEGNLNYPTFAVELGSSSQSFTRTATNVGEAARSGNVTRSFSQGYLQWVSAKNVVRSVVSVKEMEKRGFVSARPQKLMSLHATHSPNFLGLNPNTGLWKESNYGEGVIIGVLDTGVLPEHPSFRDEGMPPPRAKWKGKAPSTMKATGLTRPALLLADSRIANGTAAGVAPLAHLAIYKVCCGEVDTLAGMNAEIEDGVDVLSISLVIPAENLYDDSIAIGAFSAMEKGVFVSCSAGNYGPLFSFVGNRAPWILTKLFRLVYAGMLNASDEFAAYFFNESLSGSDIRGKIVVCELGGGLTRVENVAAVKSGGGAAMILLNNEEYGNTIITTEAHVLPTTHVTYAAISFQGTVIGDERAPVVASFSSNFPSPGILKPESIFLQRGLLPWKATPTQRPISTYFPAPQRCRGSAEERASRRNQVRHHDHRRRREPCRSTSQVYSTTVTNVGHPVSSYQVEISPPQGVHVRVEPTTLKFTEMNHKLRYEVTFNWLTSAPNKPFVQGFLKWTSPSRSVRSPIAVILAGMDHKQTVSPSLVTWACDPGGGNKVIGRWVISGPTGLWPVFQACPFQAAELGCVGSFEGMGLVVPKEEDTALHRQAVTRGSESDGDDARVHEDGHGTRTASTATGRFVGGANVFGNANGTVVVIAPMAHLAIYKVCGEFCFESDVLAAMDAAVDDGVDIISLSLGTLSLSLHDDPISLGAYSATEKGIFHHRPEDTSNRCVGKQRHIDGESAFQPADFPAKQLPLVYAAALNATNSRIQFCGESSLNKTDIRGKVVVCEVGGSITRTNKGIAVKNGGGAAMILVNPAAYDNLTLADAYVLPAAHMSYADGLRIKTYINATAAPTTTVAFGGTVIPDSRAPDVATFSSRGPNYASRGILKPDILGPGVNILEAWITPSMPFNMISGTSMSCPHLSGVAALLRSTHPDGSPAAVKSAIMTTADVGNLAKNPIEDERFLPASVFATGSGHVNPSRVADPGLVYDIQPEDYITYLCGLNYTNRQVGFGVGGSFSDVYEDGDERRRGELILRCRDCGTSLEPTKLDFSKVNQKLQYKVTFSRLNTTVFGYVQGYLKWDSSKHSVRSPIAGILR</sequence>
<keyword evidence="4" id="KW-0645">Protease</keyword>
<dbReference type="CDD" id="cd02120">
    <property type="entry name" value="PA_subtilisin_like"/>
    <property type="match status" value="2"/>
</dbReference>
<feature type="region of interest" description="Disordered" evidence="5">
    <location>
        <begin position="498"/>
        <end position="540"/>
    </location>
</feature>
<dbReference type="Gene3D" id="3.40.50.200">
    <property type="entry name" value="Peptidase S8/S53 domain"/>
    <property type="match status" value="4"/>
</dbReference>
<dbReference type="SUPFAM" id="SSF52743">
    <property type="entry name" value="Subtilisin-like"/>
    <property type="match status" value="3"/>
</dbReference>
<dbReference type="InterPro" id="IPR036852">
    <property type="entry name" value="Peptidase_S8/S53_dom_sf"/>
</dbReference>
<dbReference type="Gene3D" id="2.60.40.2310">
    <property type="match status" value="3"/>
</dbReference>
<evidence type="ECO:0000259" key="8">
    <source>
        <dbReference type="Pfam" id="PF17766"/>
    </source>
</evidence>
<reference evidence="9" key="2">
    <citation type="submission" date="2020-08" db="EMBL/GenBank/DDBJ databases">
        <title>Plant Genome Project.</title>
        <authorList>
            <person name="Zhang R.-G."/>
        </authorList>
    </citation>
    <scope>NUCLEOTIDE SEQUENCE</scope>
    <source>
        <strain evidence="9">Huo1</strain>
        <tissue evidence="9">Leaf</tissue>
    </source>
</reference>
<evidence type="ECO:0000256" key="1">
    <source>
        <dbReference type="ARBA" id="ARBA00011073"/>
    </source>
</evidence>
<dbReference type="Pfam" id="PF02225">
    <property type="entry name" value="PA"/>
    <property type="match status" value="2"/>
</dbReference>
<feature type="region of interest" description="Disordered" evidence="5">
    <location>
        <begin position="222"/>
        <end position="244"/>
    </location>
</feature>
<comment type="similarity">
    <text evidence="1 4">Belongs to the peptidase S8 family.</text>
</comment>
<feature type="domain" description="Subtilisin-like protease fibronectin type-III" evidence="8">
    <location>
        <begin position="1137"/>
        <end position="1187"/>
    </location>
</feature>
<keyword evidence="3 4" id="KW-0378">Hydrolase</keyword>
<evidence type="ECO:0000256" key="3">
    <source>
        <dbReference type="ARBA" id="ARBA00022801"/>
    </source>
</evidence>
<accession>A0A8X8YI09</accession>
<organism evidence="9">
    <name type="scientific">Salvia splendens</name>
    <name type="common">Scarlet sage</name>
    <dbReference type="NCBI Taxonomy" id="180675"/>
    <lineage>
        <taxon>Eukaryota</taxon>
        <taxon>Viridiplantae</taxon>
        <taxon>Streptophyta</taxon>
        <taxon>Embryophyta</taxon>
        <taxon>Tracheophyta</taxon>
        <taxon>Spermatophyta</taxon>
        <taxon>Magnoliopsida</taxon>
        <taxon>eudicotyledons</taxon>
        <taxon>Gunneridae</taxon>
        <taxon>Pentapetalae</taxon>
        <taxon>asterids</taxon>
        <taxon>lamiids</taxon>
        <taxon>Lamiales</taxon>
        <taxon>Lamiaceae</taxon>
        <taxon>Nepetoideae</taxon>
        <taxon>Mentheae</taxon>
        <taxon>Salviinae</taxon>
        <taxon>Salvia</taxon>
        <taxon>Salvia subgen. Calosphace</taxon>
        <taxon>core Calosphace</taxon>
    </lineage>
</organism>
<feature type="domain" description="Peptidase S8/S53" evidence="6">
    <location>
        <begin position="1"/>
        <end position="39"/>
    </location>
</feature>
<dbReference type="InterPro" id="IPR000209">
    <property type="entry name" value="Peptidase_S8/S53_dom"/>
</dbReference>
<dbReference type="InterPro" id="IPR041469">
    <property type="entry name" value="Subtilisin-like_FN3"/>
</dbReference>
<feature type="domain" description="PA" evidence="7">
    <location>
        <begin position="846"/>
        <end position="936"/>
    </location>
</feature>
<feature type="compositionally biased region" description="Basic and acidic residues" evidence="5">
    <location>
        <begin position="709"/>
        <end position="719"/>
    </location>
</feature>
<comment type="caution">
    <text evidence="4">Lacks conserved residue(s) required for the propagation of feature annotation.</text>
</comment>
<proteinExistence type="inferred from homology"/>
<evidence type="ECO:0000256" key="5">
    <source>
        <dbReference type="SAM" id="MobiDB-lite"/>
    </source>
</evidence>
<feature type="domain" description="Subtilisin-like protease fibronectin type-III" evidence="8">
    <location>
        <begin position="536"/>
        <end position="620"/>
    </location>
</feature>
<evidence type="ECO:0000259" key="6">
    <source>
        <dbReference type="Pfam" id="PF00082"/>
    </source>
</evidence>
<feature type="domain" description="PA" evidence="7">
    <location>
        <begin position="361"/>
        <end position="446"/>
    </location>
</feature>
<comment type="caution">
    <text evidence="9">The sequence shown here is derived from an EMBL/GenBank/DDBJ whole genome shotgun (WGS) entry which is preliminary data.</text>
</comment>
<gene>
    <name evidence="9" type="ORF">SASPL_109914</name>
</gene>
<dbReference type="PROSITE" id="PS51892">
    <property type="entry name" value="SUBTILASE"/>
    <property type="match status" value="2"/>
</dbReference>
<dbReference type="GO" id="GO:0006508">
    <property type="term" value="P:proteolysis"/>
    <property type="evidence" value="ECO:0007669"/>
    <property type="project" value="UniProtKB-KW"/>
</dbReference>